<feature type="non-terminal residue" evidence="2">
    <location>
        <position position="82"/>
    </location>
</feature>
<feature type="region of interest" description="Disordered" evidence="1">
    <location>
        <begin position="21"/>
        <end position="82"/>
    </location>
</feature>
<proteinExistence type="predicted"/>
<evidence type="ECO:0000256" key="1">
    <source>
        <dbReference type="SAM" id="MobiDB-lite"/>
    </source>
</evidence>
<dbReference type="AlphaFoldDB" id="A0A9W9Y6S4"/>
<keyword evidence="3" id="KW-1185">Reference proteome</keyword>
<gene>
    <name evidence="2" type="ORF">OS493_040519</name>
</gene>
<name>A0A9W9Y6S4_9CNID</name>
<reference evidence="2" key="1">
    <citation type="submission" date="2023-01" db="EMBL/GenBank/DDBJ databases">
        <title>Genome assembly of the deep-sea coral Lophelia pertusa.</title>
        <authorList>
            <person name="Herrera S."/>
            <person name="Cordes E."/>
        </authorList>
    </citation>
    <scope>NUCLEOTIDE SEQUENCE</scope>
    <source>
        <strain evidence="2">USNM1676648</strain>
        <tissue evidence="2">Polyp</tissue>
    </source>
</reference>
<dbReference type="EMBL" id="MU828177">
    <property type="protein sequence ID" value="KAJ7306983.1"/>
    <property type="molecule type" value="Genomic_DNA"/>
</dbReference>
<sequence>MEMHSQVGGVTTQAACRSYLASNNKAAPPLRKVKKRKATTSHLSLHPSRPASPQPRPDLNHAHLPPYTNTTEGHYRRSVMFK</sequence>
<evidence type="ECO:0000313" key="2">
    <source>
        <dbReference type="EMBL" id="KAJ7306983.1"/>
    </source>
</evidence>
<organism evidence="2 3">
    <name type="scientific">Desmophyllum pertusum</name>
    <dbReference type="NCBI Taxonomy" id="174260"/>
    <lineage>
        <taxon>Eukaryota</taxon>
        <taxon>Metazoa</taxon>
        <taxon>Cnidaria</taxon>
        <taxon>Anthozoa</taxon>
        <taxon>Hexacorallia</taxon>
        <taxon>Scleractinia</taxon>
        <taxon>Caryophylliina</taxon>
        <taxon>Caryophylliidae</taxon>
        <taxon>Desmophyllum</taxon>
    </lineage>
</organism>
<dbReference type="Proteomes" id="UP001163046">
    <property type="component" value="Unassembled WGS sequence"/>
</dbReference>
<comment type="caution">
    <text evidence="2">The sequence shown here is derived from an EMBL/GenBank/DDBJ whole genome shotgun (WGS) entry which is preliminary data.</text>
</comment>
<protein>
    <submittedName>
        <fullName evidence="2">Uncharacterized protein</fullName>
    </submittedName>
</protein>
<evidence type="ECO:0000313" key="3">
    <source>
        <dbReference type="Proteomes" id="UP001163046"/>
    </source>
</evidence>
<accession>A0A9W9Y6S4</accession>